<feature type="chain" id="PRO_5003426998" evidence="2">
    <location>
        <begin position="25"/>
        <end position="1731"/>
    </location>
</feature>
<feature type="region of interest" description="Disordered" evidence="1">
    <location>
        <begin position="82"/>
        <end position="130"/>
    </location>
</feature>
<evidence type="ECO:0000256" key="1">
    <source>
        <dbReference type="SAM" id="MobiDB-lite"/>
    </source>
</evidence>
<evidence type="ECO:0000313" key="3">
    <source>
        <dbReference type="EMBL" id="EGX47975.1"/>
    </source>
</evidence>
<feature type="signal peptide" evidence="2">
    <location>
        <begin position="1"/>
        <end position="24"/>
    </location>
</feature>
<name>G1XG09_ARTOA</name>
<comment type="caution">
    <text evidence="3">The sequence shown here is derived from an EMBL/GenBank/DDBJ whole genome shotgun (WGS) entry which is preliminary data.</text>
</comment>
<feature type="region of interest" description="Disordered" evidence="1">
    <location>
        <begin position="1686"/>
        <end position="1731"/>
    </location>
</feature>
<feature type="region of interest" description="Disordered" evidence="1">
    <location>
        <begin position="876"/>
        <end position="899"/>
    </location>
</feature>
<dbReference type="GeneID" id="22894332"/>
<keyword evidence="4" id="KW-1185">Reference proteome</keyword>
<feature type="compositionally biased region" description="Basic and acidic residues" evidence="1">
    <location>
        <begin position="92"/>
        <end position="124"/>
    </location>
</feature>
<proteinExistence type="predicted"/>
<protein>
    <submittedName>
        <fullName evidence="3">Uncharacterized protein</fullName>
    </submittedName>
</protein>
<keyword evidence="2" id="KW-0732">Signal</keyword>
<feature type="compositionally biased region" description="Basic and acidic residues" evidence="1">
    <location>
        <begin position="876"/>
        <end position="892"/>
    </location>
</feature>
<reference evidence="3 4" key="1">
    <citation type="journal article" date="2011" name="PLoS Pathog.">
        <title>Genomic and proteomic analyses of the fungus Arthrobotrys oligospora provide insights into nematode-trap formation.</title>
        <authorList>
            <person name="Yang J."/>
            <person name="Wang L."/>
            <person name="Ji X."/>
            <person name="Feng Y."/>
            <person name="Li X."/>
            <person name="Zou C."/>
            <person name="Xu J."/>
            <person name="Ren Y."/>
            <person name="Mi Q."/>
            <person name="Wu J."/>
            <person name="Liu S."/>
            <person name="Liu Y."/>
            <person name="Huang X."/>
            <person name="Wang H."/>
            <person name="Niu X."/>
            <person name="Li J."/>
            <person name="Liang L."/>
            <person name="Luo Y."/>
            <person name="Ji K."/>
            <person name="Zhou W."/>
            <person name="Yu Z."/>
            <person name="Li G."/>
            <person name="Liu Y."/>
            <person name="Li L."/>
            <person name="Qiao M."/>
            <person name="Feng L."/>
            <person name="Zhang K.-Q."/>
        </authorList>
    </citation>
    <scope>NUCLEOTIDE SEQUENCE [LARGE SCALE GENOMIC DNA]</scope>
    <source>
        <strain evidence="4">ATCC 24927 / CBS 115.81 / DSM 1491</strain>
    </source>
</reference>
<dbReference type="Proteomes" id="UP000008784">
    <property type="component" value="Unassembled WGS sequence"/>
</dbReference>
<accession>G1XG09</accession>
<organism evidence="3 4">
    <name type="scientific">Arthrobotrys oligospora (strain ATCC 24927 / CBS 115.81 / DSM 1491)</name>
    <name type="common">Nematode-trapping fungus</name>
    <name type="synonym">Didymozoophaga oligospora</name>
    <dbReference type="NCBI Taxonomy" id="756982"/>
    <lineage>
        <taxon>Eukaryota</taxon>
        <taxon>Fungi</taxon>
        <taxon>Dikarya</taxon>
        <taxon>Ascomycota</taxon>
        <taxon>Pezizomycotina</taxon>
        <taxon>Orbiliomycetes</taxon>
        <taxon>Orbiliales</taxon>
        <taxon>Orbiliaceae</taxon>
        <taxon>Orbilia</taxon>
        <taxon>Orbilia oligospora</taxon>
    </lineage>
</organism>
<dbReference type="OrthoDB" id="5345359at2759"/>
<gene>
    <name evidence="3" type="ORF">AOL_s00081g302</name>
</gene>
<dbReference type="RefSeq" id="XP_011123421.1">
    <property type="nucleotide sequence ID" value="XM_011125119.1"/>
</dbReference>
<dbReference type="EMBL" id="ADOT01000147">
    <property type="protein sequence ID" value="EGX47975.1"/>
    <property type="molecule type" value="Genomic_DNA"/>
</dbReference>
<evidence type="ECO:0000256" key="2">
    <source>
        <dbReference type="SAM" id="SignalP"/>
    </source>
</evidence>
<dbReference type="HOGENOM" id="CLU_239970_0_0_1"/>
<evidence type="ECO:0000313" key="4">
    <source>
        <dbReference type="Proteomes" id="UP000008784"/>
    </source>
</evidence>
<sequence>MSRARCSPILFCILQLLFLTAIFGLPGKDPGKHRDISKRKDSLAHASLGSNLNHLPHYSKALTPRSGVDSGDLGLQRHHKFGVYPNPLPLHKRTEPNKRPVDSDSDGETERPPLKQPKNRDDPGSRLYNDAIGKGQVSSQLFQFYQLQAEYGVALDQEPLPEYIKKIALKERNPQEAFDCVGQEVLTVFKSLQNVIKDPSKKCRPADYMFAARSSDRSGRVEIDVSLHNRYIGVNFEKFGTRVYNLWEQNALRINKYMPVIWYQAYSFWALATKFDAVQEPLRYIAFYNIRNPNTIKIVLEAHQRAKLPDGLNYLHVTSSANQDTLEAEIWTAVKGTDEMVACENFLYSHVAELSFARVEELYTYVSSAPDGGEVVSILVGVKGRSESPKSPKPTRPGDVSGIILELEGNGERPNILRPIYNRAVEKGKKTKEALESAEITALSLMLSGHDFHPLEHSSPFPRNYEIDYSWSGLQTYAFEGLLVSLALQDRSLATFESTFGTGESQRGPIVRNKHSYRKVNLNEIIRSHKPPATLRLITSSSAENQHFSFRWPWEKSVYSEGGLHHLLYHCWRIGSNDHDEPNSFGSSAYEDMRHYSAIPAVPLKYITIWGVEEPTTLIVLRLIYISWGKSEDKFSLTHSKLEDDYEKEHWNAIIGTPALSSITNMCAAYMTGLRSCNIAAIHFSFHRPLSISEKVLTWSSNSVSIVVELSVNIKEESLHLDTGKKPSQINRAWDRVKSFGIFLGGENGESNTATYPNWPNINAMDFSKDFEDDGLNDFPMALTEIQVELERTKLDLSYSVIGYPSFSIIENPFLPTLGPRVHYTPSGGPSYTRMETTQALQNGAELYRIVYQTALSSQEEHLLFVDYQVKKKTNEKGKGKAKATDDNKAAGDDDFAPSTLDPDAEEFVKINFGTVLFATWFSQEGWSQISRITFQTVHPNTIPALEVLLDEANPVVVWERDTPESWDQNLESFYTTMEGGVVKYFIEKQREFLKNPTIETISIGLHIGDTNKHFIYVDFGEHGSGFDPGLLKSLELETSELTSEPDSSYPSLYIHPWQPIFASPHASALEKSFLKGIMAYSNERTRYLSERSTWRLPDYVYDDEKDRNHLEKYEFKKDPKYFDNAGKNAITIHLRDEGLLRSISIPFYGRTRSLMSATPTTFGHKRFSEYSAWSVRVRQPAQNNMQFGFATSGWCSNLVLVAVDLSEQAQGSRANADILADAMYATWINADRIDQHVKPPKTGIIGIETLTVLKVLPESWSLLEQIYGQYIDLFSNKTLIITYPKSGGYLRTYMGLVLPEAHIERRMEKLWVSLMALTELSALARMATKFRGQMDHSKWGPLLHLNTIVIRRTEGDDGVADFQMLITLDFTKGTLAKENPASRALTRGDGLVTFTYLGGVGGIQDGEPDPDLFDTHQVSEEVEASDVLPETLKWLEVVRLRLNVHVQTDEGNPARSYGLSTIDLPELDVAKKWSMMRIRTKSEDMACQIVSGYYSPLRPRRGRTGRDGFLVLKYLNGFDSGYSDSTFHQQVNTLSDMIFIAFRGGLEREEHLELRDILFEVVSENTARAFKTAIQEFSSTPYVIVENGLYCIDLRAYPSTGSSLTGGIKSSITSDRQRYFLWTVLLSSFEGVTVLKMLHKYHYRLGRQRILGMIMCDDPKTNRMRMNIRLGEDYEVMTKANPQVLEAAKKGKEEKEKKKKEKEEKERKKKAKKEKGENISGAPVQDKEEE</sequence>
<dbReference type="InParanoid" id="G1XG09"/>
<feature type="compositionally biased region" description="Basic and acidic residues" evidence="1">
    <location>
        <begin position="1688"/>
        <end position="1707"/>
    </location>
</feature>